<dbReference type="InterPro" id="IPR026591">
    <property type="entry name" value="Sirtuin_cat_small_dom_sf"/>
</dbReference>
<dbReference type="GO" id="GO:0070403">
    <property type="term" value="F:NAD+ binding"/>
    <property type="evidence" value="ECO:0007669"/>
    <property type="project" value="InterPro"/>
</dbReference>
<dbReference type="GO" id="GO:0017136">
    <property type="term" value="F:histone deacetylase activity, NAD-dependent"/>
    <property type="evidence" value="ECO:0007669"/>
    <property type="project" value="TreeGrafter"/>
</dbReference>
<dbReference type="PROSITE" id="PS50305">
    <property type="entry name" value="SIRTUIN"/>
    <property type="match status" value="1"/>
</dbReference>
<keyword evidence="9" id="KW-1185">Reference proteome</keyword>
<evidence type="ECO:0000256" key="1">
    <source>
        <dbReference type="ARBA" id="ARBA00001947"/>
    </source>
</evidence>
<comment type="cofactor">
    <cofactor evidence="1">
        <name>Zn(2+)</name>
        <dbReference type="ChEBI" id="CHEBI:29105"/>
    </cofactor>
</comment>
<feature type="binding site" evidence="6">
    <location>
        <position position="174"/>
    </location>
    <ligand>
        <name>Zn(2+)</name>
        <dbReference type="ChEBI" id="CHEBI:29105"/>
    </ligand>
</feature>
<dbReference type="PANTHER" id="PTHR11085">
    <property type="entry name" value="NAD-DEPENDENT PROTEIN DEACYLASE SIRTUIN-5, MITOCHONDRIAL-RELATED"/>
    <property type="match status" value="1"/>
</dbReference>
<dbReference type="GO" id="GO:0005634">
    <property type="term" value="C:nucleus"/>
    <property type="evidence" value="ECO:0007669"/>
    <property type="project" value="TreeGrafter"/>
</dbReference>
<evidence type="ECO:0000313" key="9">
    <source>
        <dbReference type="Proteomes" id="UP000785679"/>
    </source>
</evidence>
<dbReference type="GO" id="GO:0046872">
    <property type="term" value="F:metal ion binding"/>
    <property type="evidence" value="ECO:0007669"/>
    <property type="project" value="UniProtKB-KW"/>
</dbReference>
<dbReference type="InterPro" id="IPR050134">
    <property type="entry name" value="NAD-dep_sirtuin_deacylases"/>
</dbReference>
<gene>
    <name evidence="8" type="ORF">FGO68_gene5163</name>
</gene>
<evidence type="ECO:0000256" key="3">
    <source>
        <dbReference type="ARBA" id="ARBA00022723"/>
    </source>
</evidence>
<dbReference type="Gene3D" id="3.40.50.1220">
    <property type="entry name" value="TPP-binding domain"/>
    <property type="match status" value="1"/>
</dbReference>
<accession>A0A8J8NNK6</accession>
<dbReference type="PANTHER" id="PTHR11085:SF6">
    <property type="entry name" value="NAD-DEPENDENT PROTEIN DEACETYLASE SIRTUIN-2"/>
    <property type="match status" value="1"/>
</dbReference>
<dbReference type="EMBL" id="RRYP01010113">
    <property type="protein sequence ID" value="TNV78601.1"/>
    <property type="molecule type" value="Genomic_DNA"/>
</dbReference>
<dbReference type="Gene3D" id="3.30.1600.10">
    <property type="entry name" value="SIR2/SIRT2 'Small Domain"/>
    <property type="match status" value="1"/>
</dbReference>
<keyword evidence="5" id="KW-0520">NAD</keyword>
<keyword evidence="3 6" id="KW-0479">Metal-binding</keyword>
<sequence length="338" mass="37891">MRPEEGSAVGEYVKLLNQKKREWAETLEDRKTVLDHSIKLTYELLIKGLRSGAYKNIVILTGAGISVSAGIPDFRSPECGIYSKLKEYNLPQPEDVFTLDYFKQHPEAFYRFSKEFNKASGYEATPTHYFIRLLQEKNLLRINMTQNIDNLEEKAGINADLFCQAHGSYNAAHCCKCDKIMDLDAFKQHVNEGTIYRCSDEVCLGPVKPTVVFFGEQLNPDFDIKLPLVHSADLLLVIGTSLAVQPFNLLPFLVDEQTHSVLINLESTKKASGGSIHDFESGDANLFIQGKCDDVIRQIIADCGWEAEFEKILPEVHKKRGASRQEAEGLGAGKAQDQ</sequence>
<keyword evidence="2" id="KW-0808">Transferase</keyword>
<dbReference type="Pfam" id="PF02146">
    <property type="entry name" value="SIR2"/>
    <property type="match status" value="1"/>
</dbReference>
<dbReference type="InterPro" id="IPR029035">
    <property type="entry name" value="DHS-like_NAD/FAD-binding_dom"/>
</dbReference>
<dbReference type="InterPro" id="IPR003000">
    <property type="entry name" value="Sirtuin"/>
</dbReference>
<comment type="caution">
    <text evidence="8">The sequence shown here is derived from an EMBL/GenBank/DDBJ whole genome shotgun (WGS) entry which is preliminary data.</text>
</comment>
<evidence type="ECO:0000256" key="4">
    <source>
        <dbReference type="ARBA" id="ARBA00022833"/>
    </source>
</evidence>
<name>A0A8J8NNK6_HALGN</name>
<feature type="binding site" evidence="6">
    <location>
        <position position="198"/>
    </location>
    <ligand>
        <name>Zn(2+)</name>
        <dbReference type="ChEBI" id="CHEBI:29105"/>
    </ligand>
</feature>
<keyword evidence="4 6" id="KW-0862">Zinc</keyword>
<reference evidence="8" key="1">
    <citation type="submission" date="2019-06" db="EMBL/GenBank/DDBJ databases">
        <authorList>
            <person name="Zheng W."/>
        </authorList>
    </citation>
    <scope>NUCLEOTIDE SEQUENCE</scope>
    <source>
        <strain evidence="8">QDHG01</strain>
    </source>
</reference>
<organism evidence="8 9">
    <name type="scientific">Halteria grandinella</name>
    <dbReference type="NCBI Taxonomy" id="5974"/>
    <lineage>
        <taxon>Eukaryota</taxon>
        <taxon>Sar</taxon>
        <taxon>Alveolata</taxon>
        <taxon>Ciliophora</taxon>
        <taxon>Intramacronucleata</taxon>
        <taxon>Spirotrichea</taxon>
        <taxon>Stichotrichia</taxon>
        <taxon>Sporadotrichida</taxon>
        <taxon>Halteriidae</taxon>
        <taxon>Halteria</taxon>
    </lineage>
</organism>
<evidence type="ECO:0000313" key="8">
    <source>
        <dbReference type="EMBL" id="TNV78601.1"/>
    </source>
</evidence>
<evidence type="ECO:0000256" key="6">
    <source>
        <dbReference type="PROSITE-ProRule" id="PRU00236"/>
    </source>
</evidence>
<protein>
    <recommendedName>
        <fullName evidence="7">Deacetylase sirtuin-type domain-containing protein</fullName>
    </recommendedName>
</protein>
<evidence type="ECO:0000259" key="7">
    <source>
        <dbReference type="PROSITE" id="PS50305"/>
    </source>
</evidence>
<feature type="binding site" evidence="6">
    <location>
        <position position="177"/>
    </location>
    <ligand>
        <name>Zn(2+)</name>
        <dbReference type="ChEBI" id="CHEBI:29105"/>
    </ligand>
</feature>
<dbReference type="InterPro" id="IPR026590">
    <property type="entry name" value="Ssirtuin_cat_dom"/>
</dbReference>
<evidence type="ECO:0000256" key="2">
    <source>
        <dbReference type="ARBA" id="ARBA00022679"/>
    </source>
</evidence>
<proteinExistence type="predicted"/>
<dbReference type="AlphaFoldDB" id="A0A8J8NNK6"/>
<feature type="active site" description="Proton acceptor" evidence="6">
    <location>
        <position position="166"/>
    </location>
</feature>
<dbReference type="Proteomes" id="UP000785679">
    <property type="component" value="Unassembled WGS sequence"/>
</dbReference>
<dbReference type="OrthoDB" id="424012at2759"/>
<evidence type="ECO:0000256" key="5">
    <source>
        <dbReference type="ARBA" id="ARBA00023027"/>
    </source>
</evidence>
<feature type="domain" description="Deacetylase sirtuin-type" evidence="7">
    <location>
        <begin position="35"/>
        <end position="306"/>
    </location>
</feature>
<dbReference type="SUPFAM" id="SSF52467">
    <property type="entry name" value="DHS-like NAD/FAD-binding domain"/>
    <property type="match status" value="1"/>
</dbReference>
<feature type="binding site" evidence="6">
    <location>
        <position position="203"/>
    </location>
    <ligand>
        <name>Zn(2+)</name>
        <dbReference type="ChEBI" id="CHEBI:29105"/>
    </ligand>
</feature>